<gene>
    <name evidence="1" type="ORF">P5673_030568</name>
</gene>
<keyword evidence="2" id="KW-1185">Reference proteome</keyword>
<reference evidence="1" key="2">
    <citation type="journal article" date="2023" name="Science">
        <title>Genomic signatures of disease resistance in endangered staghorn corals.</title>
        <authorList>
            <person name="Vollmer S.V."/>
            <person name="Selwyn J.D."/>
            <person name="Despard B.A."/>
            <person name="Roesel C.L."/>
        </authorList>
    </citation>
    <scope>NUCLEOTIDE SEQUENCE</scope>
    <source>
        <strain evidence="1">K2</strain>
    </source>
</reference>
<proteinExistence type="predicted"/>
<comment type="caution">
    <text evidence="1">The sequence shown here is derived from an EMBL/GenBank/DDBJ whole genome shotgun (WGS) entry which is preliminary data.</text>
</comment>
<reference evidence="1" key="1">
    <citation type="journal article" date="2023" name="G3 (Bethesda)">
        <title>Whole genome assembly and annotation of the endangered Caribbean coral Acropora cervicornis.</title>
        <authorList>
            <person name="Selwyn J.D."/>
            <person name="Vollmer S.V."/>
        </authorList>
    </citation>
    <scope>NUCLEOTIDE SEQUENCE</scope>
    <source>
        <strain evidence="1">K2</strain>
    </source>
</reference>
<sequence>MDVFTKITCAEERPRRNRFIEHSVPLISMIEFENLRKSLEKADMLAWNDWLRSHVVITKSKWRLYVVNVDRLEATVKMVRNFHFRTKNSPKWMILESRQRNEENGSPIKLHIEFYF</sequence>
<accession>A0AAD9PU14</accession>
<dbReference type="EMBL" id="JARQWQ010000132">
    <property type="protein sequence ID" value="KAK2549068.1"/>
    <property type="molecule type" value="Genomic_DNA"/>
</dbReference>
<evidence type="ECO:0000313" key="2">
    <source>
        <dbReference type="Proteomes" id="UP001249851"/>
    </source>
</evidence>
<protein>
    <submittedName>
        <fullName evidence="1">Uncharacterized protein</fullName>
    </submittedName>
</protein>
<organism evidence="1 2">
    <name type="scientific">Acropora cervicornis</name>
    <name type="common">Staghorn coral</name>
    <dbReference type="NCBI Taxonomy" id="6130"/>
    <lineage>
        <taxon>Eukaryota</taxon>
        <taxon>Metazoa</taxon>
        <taxon>Cnidaria</taxon>
        <taxon>Anthozoa</taxon>
        <taxon>Hexacorallia</taxon>
        <taxon>Scleractinia</taxon>
        <taxon>Astrocoeniina</taxon>
        <taxon>Acroporidae</taxon>
        <taxon>Acropora</taxon>
    </lineage>
</organism>
<evidence type="ECO:0000313" key="1">
    <source>
        <dbReference type="EMBL" id="KAK2549068.1"/>
    </source>
</evidence>
<dbReference type="Proteomes" id="UP001249851">
    <property type="component" value="Unassembled WGS sequence"/>
</dbReference>
<name>A0AAD9PU14_ACRCE</name>
<dbReference type="AlphaFoldDB" id="A0AAD9PU14"/>